<dbReference type="InterPro" id="IPR000073">
    <property type="entry name" value="AB_hydrolase_1"/>
</dbReference>
<proteinExistence type="predicted"/>
<sequence length="275" mass="31030">MSKKIVKIIGSSLNALSLFAPEYASEKALDLFATPRQGRISEKQKAFLNTAKTFQLKHDGLDITTYQWQGDGKTILLAHGWESNSHRWQVLIEELQQLNYNIISIDAPAHGASTGKQFNAILYSECIHVAAQHYKPQIIVGHSVGGMSTGFYQHTYQNKDLEKLVLLGAPSEFTGVFKRYVDMMGYNKKIENGLNNLVVKRYNKQPSHFSLANFAKKIDTKTLLIHDVEDKIIPHSDAELIAKHHKNVEFISTKGYGHGLRNEVVNKHVIDFIQS</sequence>
<dbReference type="Pfam" id="PF00561">
    <property type="entry name" value="Abhydrolase_1"/>
    <property type="match status" value="1"/>
</dbReference>
<evidence type="ECO:0000313" key="3">
    <source>
        <dbReference type="Proteomes" id="UP000187506"/>
    </source>
</evidence>
<dbReference type="RefSeq" id="WP_076732153.1">
    <property type="nucleotide sequence ID" value="NZ_CP019352.1"/>
</dbReference>
<evidence type="ECO:0000259" key="1">
    <source>
        <dbReference type="Pfam" id="PF00561"/>
    </source>
</evidence>
<dbReference type="EMBL" id="CP019352">
    <property type="protein sequence ID" value="APX99524.1"/>
    <property type="molecule type" value="Genomic_DNA"/>
</dbReference>
<keyword evidence="3" id="KW-1185">Reference proteome</keyword>
<dbReference type="PANTHER" id="PTHR43798">
    <property type="entry name" value="MONOACYLGLYCEROL LIPASE"/>
    <property type="match status" value="1"/>
</dbReference>
<organism evidence="2 3">
    <name type="scientific">Lacinutrix venerupis</name>
    <dbReference type="NCBI Taxonomy" id="1486034"/>
    <lineage>
        <taxon>Bacteria</taxon>
        <taxon>Pseudomonadati</taxon>
        <taxon>Bacteroidota</taxon>
        <taxon>Flavobacteriia</taxon>
        <taxon>Flavobacteriales</taxon>
        <taxon>Flavobacteriaceae</taxon>
        <taxon>Lacinutrix</taxon>
    </lineage>
</organism>
<name>A0AAC9LLC5_9FLAO</name>
<dbReference type="GO" id="GO:0016020">
    <property type="term" value="C:membrane"/>
    <property type="evidence" value="ECO:0007669"/>
    <property type="project" value="TreeGrafter"/>
</dbReference>
<dbReference type="Proteomes" id="UP000187506">
    <property type="component" value="Chromosome"/>
</dbReference>
<dbReference type="AlphaFoldDB" id="A0AAC9LLC5"/>
<dbReference type="GO" id="GO:0016787">
    <property type="term" value="F:hydrolase activity"/>
    <property type="evidence" value="ECO:0007669"/>
    <property type="project" value="UniProtKB-KW"/>
</dbReference>
<reference evidence="2 3" key="1">
    <citation type="submission" date="2017-01" db="EMBL/GenBank/DDBJ databases">
        <title>Complete genome of Lacinutrix venerupis DOK2-8 isolated from seawater in Dokdo.</title>
        <authorList>
            <person name="Chi W.-J."/>
            <person name="Kim J.H."/>
        </authorList>
    </citation>
    <scope>NUCLEOTIDE SEQUENCE [LARGE SCALE GENOMIC DNA]</scope>
    <source>
        <strain evidence="2 3">DOK2-8</strain>
    </source>
</reference>
<dbReference type="InterPro" id="IPR029058">
    <property type="entry name" value="AB_hydrolase_fold"/>
</dbReference>
<evidence type="ECO:0000313" key="2">
    <source>
        <dbReference type="EMBL" id="APX99524.1"/>
    </source>
</evidence>
<protein>
    <submittedName>
        <fullName evidence="2">Alpha/beta hydrolase</fullName>
    </submittedName>
</protein>
<dbReference type="SUPFAM" id="SSF53474">
    <property type="entry name" value="alpha/beta-Hydrolases"/>
    <property type="match status" value="1"/>
</dbReference>
<dbReference type="KEGG" id="lvn:BWR22_04075"/>
<dbReference type="InterPro" id="IPR050266">
    <property type="entry name" value="AB_hydrolase_sf"/>
</dbReference>
<feature type="domain" description="AB hydrolase-1" evidence="1">
    <location>
        <begin position="74"/>
        <end position="175"/>
    </location>
</feature>
<dbReference type="Gene3D" id="3.40.50.1820">
    <property type="entry name" value="alpha/beta hydrolase"/>
    <property type="match status" value="1"/>
</dbReference>
<accession>A0AAC9LLC5</accession>
<keyword evidence="2" id="KW-0378">Hydrolase</keyword>
<gene>
    <name evidence="2" type="ORF">BWR22_04075</name>
</gene>
<dbReference type="PANTHER" id="PTHR43798:SF33">
    <property type="entry name" value="HYDROLASE, PUTATIVE (AFU_ORTHOLOGUE AFUA_2G14860)-RELATED"/>
    <property type="match status" value="1"/>
</dbReference>